<evidence type="ECO:0000256" key="6">
    <source>
        <dbReference type="ARBA" id="ARBA00023125"/>
    </source>
</evidence>
<dbReference type="Gene3D" id="3.30.730.10">
    <property type="entry name" value="AP2/ERF domain"/>
    <property type="match status" value="1"/>
</dbReference>
<dbReference type="EMBL" id="BQNB010021801">
    <property type="protein sequence ID" value="GJU10202.1"/>
    <property type="molecule type" value="Genomic_DNA"/>
</dbReference>
<gene>
    <name evidence="11" type="ORF">Tco_1132598</name>
</gene>
<dbReference type="InterPro" id="IPR039175">
    <property type="entry name" value="TIM22"/>
</dbReference>
<evidence type="ECO:0000256" key="3">
    <source>
        <dbReference type="ARBA" id="ARBA00022692"/>
    </source>
</evidence>
<name>A0ABQ5JF56_9ASTR</name>
<evidence type="ECO:0000259" key="10">
    <source>
        <dbReference type="SMART" id="SM00380"/>
    </source>
</evidence>
<dbReference type="SUPFAM" id="SSF54171">
    <property type="entry name" value="DNA-binding domain"/>
    <property type="match status" value="1"/>
</dbReference>
<proteinExistence type="predicted"/>
<keyword evidence="8" id="KW-0804">Transcription</keyword>
<accession>A0ABQ5JF56</accession>
<keyword evidence="4" id="KW-1133">Transmembrane helix</keyword>
<reference evidence="11" key="2">
    <citation type="submission" date="2022-01" db="EMBL/GenBank/DDBJ databases">
        <authorList>
            <person name="Yamashiro T."/>
            <person name="Shiraishi A."/>
            <person name="Satake H."/>
            <person name="Nakayama K."/>
        </authorList>
    </citation>
    <scope>NUCLEOTIDE SEQUENCE</scope>
</reference>
<dbReference type="InterPro" id="IPR016177">
    <property type="entry name" value="DNA-bd_dom_sf"/>
</dbReference>
<evidence type="ECO:0000256" key="8">
    <source>
        <dbReference type="ARBA" id="ARBA00023163"/>
    </source>
</evidence>
<keyword evidence="12" id="KW-1185">Reference proteome</keyword>
<evidence type="ECO:0000256" key="7">
    <source>
        <dbReference type="ARBA" id="ARBA00023136"/>
    </source>
</evidence>
<comment type="subcellular location">
    <subcellularLocation>
        <location evidence="2">Membrane</location>
        <topology evidence="2">Multi-pass membrane protein</topology>
    </subcellularLocation>
    <subcellularLocation>
        <location evidence="1">Nucleus</location>
    </subcellularLocation>
</comment>
<evidence type="ECO:0000256" key="4">
    <source>
        <dbReference type="ARBA" id="ARBA00022989"/>
    </source>
</evidence>
<keyword evidence="5" id="KW-0805">Transcription regulation</keyword>
<evidence type="ECO:0000313" key="11">
    <source>
        <dbReference type="EMBL" id="GJU10202.1"/>
    </source>
</evidence>
<evidence type="ECO:0000256" key="5">
    <source>
        <dbReference type="ARBA" id="ARBA00023015"/>
    </source>
</evidence>
<evidence type="ECO:0000313" key="12">
    <source>
        <dbReference type="Proteomes" id="UP001151760"/>
    </source>
</evidence>
<evidence type="ECO:0000256" key="9">
    <source>
        <dbReference type="ARBA" id="ARBA00023242"/>
    </source>
</evidence>
<dbReference type="PANTHER" id="PTHR14110">
    <property type="entry name" value="MITOCHONDRIAL IMPORT INNER MEMBRANE TRANSLOCASE SUBUNIT TIM22"/>
    <property type="match status" value="1"/>
</dbReference>
<dbReference type="PANTHER" id="PTHR14110:SF10">
    <property type="entry name" value="OS04G0376100 PROTEIN"/>
    <property type="match status" value="1"/>
</dbReference>
<dbReference type="InterPro" id="IPR001471">
    <property type="entry name" value="AP2/ERF_dom"/>
</dbReference>
<evidence type="ECO:0000256" key="1">
    <source>
        <dbReference type="ARBA" id="ARBA00004123"/>
    </source>
</evidence>
<reference evidence="11" key="1">
    <citation type="journal article" date="2022" name="Int. J. Mol. Sci.">
        <title>Draft Genome of Tanacetum Coccineum: Genomic Comparison of Closely Related Tanacetum-Family Plants.</title>
        <authorList>
            <person name="Yamashiro T."/>
            <person name="Shiraishi A."/>
            <person name="Nakayama K."/>
            <person name="Satake H."/>
        </authorList>
    </citation>
    <scope>NUCLEOTIDE SEQUENCE</scope>
</reference>
<keyword evidence="6" id="KW-0238">DNA-binding</keyword>
<keyword evidence="7" id="KW-0472">Membrane</keyword>
<protein>
    <submittedName>
        <fullName evidence="11">Ethylene-responsive transcription factor-like protein isoform X1</fullName>
    </submittedName>
</protein>
<dbReference type="Proteomes" id="UP001151760">
    <property type="component" value="Unassembled WGS sequence"/>
</dbReference>
<feature type="domain" description="AP2/ERF" evidence="10">
    <location>
        <begin position="87"/>
        <end position="144"/>
    </location>
</feature>
<comment type="caution">
    <text evidence="11">The sequence shown here is derived from an EMBL/GenBank/DDBJ whole genome shotgun (WGS) entry which is preliminary data.</text>
</comment>
<sequence length="374" mass="41443">MITAATADNLPAVLVGSWGTNKGTHFGLVGLLFIRGSDDTEITKSEEGDSSIVTESNTSNKLSVLLPEFKRRKRHRRKNIENQEQCIMRGVYYKNMKWQAAIKVDKKQIHLGTVGSQEEAARLYDRAAYLCGREPNFDLTIEEKEELSKLSWDDFLIMTRSAINSKKSQRRVTSRMKFENFQPNNSGSEMEAVAEAEAEADQGINGFSGIVGGGIGTLSKHRKVHGLANMSATYATNLAIVTGCYCGAREIVRLSRHSEPDDLFDSAIAGFGTGALLGRLQDSASHYVGGVPGAVRYSIGIAIVGTGIDYAAIKLRPVFRNMYESVAASDEKKNSWFKWPEWLPIQVLDEEAQAAKRAREENLRARIRDLTKED</sequence>
<keyword evidence="3" id="KW-0812">Transmembrane</keyword>
<organism evidence="11 12">
    <name type="scientific">Tanacetum coccineum</name>
    <dbReference type="NCBI Taxonomy" id="301880"/>
    <lineage>
        <taxon>Eukaryota</taxon>
        <taxon>Viridiplantae</taxon>
        <taxon>Streptophyta</taxon>
        <taxon>Embryophyta</taxon>
        <taxon>Tracheophyta</taxon>
        <taxon>Spermatophyta</taxon>
        <taxon>Magnoliopsida</taxon>
        <taxon>eudicotyledons</taxon>
        <taxon>Gunneridae</taxon>
        <taxon>Pentapetalae</taxon>
        <taxon>asterids</taxon>
        <taxon>campanulids</taxon>
        <taxon>Asterales</taxon>
        <taxon>Asteraceae</taxon>
        <taxon>Asteroideae</taxon>
        <taxon>Anthemideae</taxon>
        <taxon>Anthemidinae</taxon>
        <taxon>Tanacetum</taxon>
    </lineage>
</organism>
<evidence type="ECO:0000256" key="2">
    <source>
        <dbReference type="ARBA" id="ARBA00004141"/>
    </source>
</evidence>
<dbReference type="SMART" id="SM00380">
    <property type="entry name" value="AP2"/>
    <property type="match status" value="1"/>
</dbReference>
<keyword evidence="9" id="KW-0539">Nucleus</keyword>
<dbReference type="InterPro" id="IPR036955">
    <property type="entry name" value="AP2/ERF_dom_sf"/>
</dbReference>